<sequence>MICIKHVCDFFDSEQSKKERAQTEGCAVNVNSEKNFN</sequence>
<proteinExistence type="predicted"/>
<dbReference type="AlphaFoldDB" id="I3VZR6"/>
<accession>I3VZR6</accession>
<name>I3VZR6_9ENTR</name>
<protein>
    <submittedName>
        <fullName evidence="1">Uncharacterized protein</fullName>
    </submittedName>
</protein>
<keyword evidence="1" id="KW-0614">Plasmid</keyword>
<reference evidence="1" key="1">
    <citation type="submission" date="2012-01" db="EMBL/GenBank/DDBJ databases">
        <authorList>
            <person name="Summers A.O."/>
            <person name="Wireman J."/>
        </authorList>
    </citation>
    <scope>NUCLEOTIDE SEQUENCE</scope>
    <source>
        <strain evidence="1">96A-29192</strain>
        <plasmid evidence="1">p96A29192-65</plasmid>
    </source>
</reference>
<geneLocation type="plasmid" evidence="1">
    <name>p96A29192-65</name>
</geneLocation>
<evidence type="ECO:0000313" key="1">
    <source>
        <dbReference type="EMBL" id="AFK88843.1"/>
    </source>
</evidence>
<organism evidence="1">
    <name type="scientific">Salmonella sp. 96A-29192</name>
    <dbReference type="NCBI Taxonomy" id="1179814"/>
    <lineage>
        <taxon>Bacteria</taxon>
        <taxon>Pseudomonadati</taxon>
        <taxon>Pseudomonadota</taxon>
        <taxon>Gammaproteobacteria</taxon>
        <taxon>Enterobacterales</taxon>
        <taxon>Enterobacteriaceae</taxon>
        <taxon>Salmonella</taxon>
    </lineage>
</organism>
<dbReference type="EMBL" id="JQ418521">
    <property type="protein sequence ID" value="AFK88843.1"/>
    <property type="molecule type" value="Genomic_DNA"/>
</dbReference>